<proteinExistence type="predicted"/>
<feature type="chain" id="PRO_5007620488" evidence="3">
    <location>
        <begin position="23"/>
        <end position="382"/>
    </location>
</feature>
<dbReference type="STRING" id="1777137.AWB76_02339"/>
<comment type="subcellular location">
    <subcellularLocation>
        <location evidence="1">Secreted</location>
    </subcellularLocation>
</comment>
<protein>
    <submittedName>
        <fullName evidence="4">Major royal jelly protein</fullName>
    </submittedName>
</protein>
<evidence type="ECO:0000313" key="5">
    <source>
        <dbReference type="Proteomes" id="UP000054624"/>
    </source>
</evidence>
<keyword evidence="5" id="KW-1185">Reference proteome</keyword>
<dbReference type="InterPro" id="IPR017996">
    <property type="entry name" value="MRJP/yellow-related"/>
</dbReference>
<dbReference type="PANTHER" id="PTHR10009:SF18">
    <property type="entry name" value="PROTEIN YELLOW-LIKE PROTEIN"/>
    <property type="match status" value="1"/>
</dbReference>
<dbReference type="AlphaFoldDB" id="A0A158AFR3"/>
<evidence type="ECO:0000313" key="4">
    <source>
        <dbReference type="EMBL" id="SAK56694.1"/>
    </source>
</evidence>
<organism evidence="4 5">
    <name type="scientific">Caballeronia temeraria</name>
    <dbReference type="NCBI Taxonomy" id="1777137"/>
    <lineage>
        <taxon>Bacteria</taxon>
        <taxon>Pseudomonadati</taxon>
        <taxon>Pseudomonadota</taxon>
        <taxon>Betaproteobacteria</taxon>
        <taxon>Burkholderiales</taxon>
        <taxon>Burkholderiaceae</taxon>
        <taxon>Caballeronia</taxon>
    </lineage>
</organism>
<gene>
    <name evidence="4" type="ORF">AWB76_02339</name>
</gene>
<evidence type="ECO:0000256" key="2">
    <source>
        <dbReference type="ARBA" id="ARBA00022525"/>
    </source>
</evidence>
<keyword evidence="3" id="KW-0732">Signal</keyword>
<dbReference type="Proteomes" id="UP000054624">
    <property type="component" value="Unassembled WGS sequence"/>
</dbReference>
<evidence type="ECO:0000256" key="1">
    <source>
        <dbReference type="ARBA" id="ARBA00004613"/>
    </source>
</evidence>
<accession>A0A158AFR3</accession>
<dbReference type="EMBL" id="FCOI02000006">
    <property type="protein sequence ID" value="SAK56694.1"/>
    <property type="molecule type" value="Genomic_DNA"/>
</dbReference>
<dbReference type="Pfam" id="PF03022">
    <property type="entry name" value="MRJP"/>
    <property type="match status" value="1"/>
</dbReference>
<sequence>MAPISTPLGRILLLTLSLAAFAQAGIAQESPDKHDNHARGGGPQLQLVATFEHQVTGVTVTPDGRKFVNFPRWTEDAPVSVAELGASGDLRPYPDSEWNSWRNARRDEVAPQDHWVCVQSVVADKHGNLWVIDPGAPAQSLVVPGAPKLVRIDLASNHVAQVYAFDETVAPQGSYLNDVRISPDGRFVYITDSGVRGAIVVVDTASGGARRLLDGDPSTQADKTVTVKVDGKPLQQTDGRRVSFSADGIALTPDGRYLYWQAVKGKTLYRIATDALQNAQLSPQQVAARVEVVGIDGPADGLWFDERGRLYVSSVEHHAIRVREGDRFDTLLRDRALVWPDTFSEGADGTIYVTDSRIPEMSWFDPQSPIALPTRLYAIRGR</sequence>
<dbReference type="OrthoDB" id="9797664at2"/>
<keyword evidence="2" id="KW-0964">Secreted</keyword>
<dbReference type="PANTHER" id="PTHR10009">
    <property type="entry name" value="PROTEIN YELLOW-RELATED"/>
    <property type="match status" value="1"/>
</dbReference>
<dbReference type="GO" id="GO:0005576">
    <property type="term" value="C:extracellular region"/>
    <property type="evidence" value="ECO:0007669"/>
    <property type="project" value="UniProtKB-SubCell"/>
</dbReference>
<feature type="signal peptide" evidence="3">
    <location>
        <begin position="1"/>
        <end position="22"/>
    </location>
</feature>
<dbReference type="RefSeq" id="WP_061160264.1">
    <property type="nucleotide sequence ID" value="NZ_FCOI02000006.1"/>
</dbReference>
<reference evidence="5" key="1">
    <citation type="submission" date="2016-01" db="EMBL/GenBank/DDBJ databases">
        <authorList>
            <person name="Peeters Charlotte."/>
        </authorList>
    </citation>
    <scope>NUCLEOTIDE SEQUENCE [LARGE SCALE GENOMIC DNA]</scope>
</reference>
<dbReference type="Gene3D" id="2.120.10.30">
    <property type="entry name" value="TolB, C-terminal domain"/>
    <property type="match status" value="1"/>
</dbReference>
<dbReference type="SUPFAM" id="SSF101898">
    <property type="entry name" value="NHL repeat"/>
    <property type="match status" value="1"/>
</dbReference>
<evidence type="ECO:0000256" key="3">
    <source>
        <dbReference type="SAM" id="SignalP"/>
    </source>
</evidence>
<name>A0A158AFR3_9BURK</name>
<dbReference type="InterPro" id="IPR011042">
    <property type="entry name" value="6-blade_b-propeller_TolB-like"/>
</dbReference>